<protein>
    <submittedName>
        <fullName evidence="9">Inactive rhomboid protein 1-like protein</fullName>
    </submittedName>
</protein>
<dbReference type="SUPFAM" id="SSF144091">
    <property type="entry name" value="Rhomboid-like"/>
    <property type="match status" value="1"/>
</dbReference>
<feature type="transmembrane region" description="Helical" evidence="7">
    <location>
        <begin position="384"/>
        <end position="403"/>
    </location>
</feature>
<evidence type="ECO:0000313" key="9">
    <source>
        <dbReference type="EMBL" id="RWS27945.1"/>
    </source>
</evidence>
<keyword evidence="3 7" id="KW-0812">Transmembrane</keyword>
<keyword evidence="10" id="KW-1185">Reference proteome</keyword>
<feature type="transmembrane region" description="Helical" evidence="7">
    <location>
        <begin position="328"/>
        <end position="347"/>
    </location>
</feature>
<dbReference type="InterPro" id="IPR035952">
    <property type="entry name" value="Rhomboid-like_sf"/>
</dbReference>
<reference evidence="9 10" key="1">
    <citation type="journal article" date="2018" name="Gigascience">
        <title>Genomes of trombidid mites reveal novel predicted allergens and laterally-transferred genes associated with secondary metabolism.</title>
        <authorList>
            <person name="Dong X."/>
            <person name="Chaisiri K."/>
            <person name="Xia D."/>
            <person name="Armstrong S.D."/>
            <person name="Fang Y."/>
            <person name="Donnelly M.J."/>
            <person name="Kadowaki T."/>
            <person name="McGarry J.W."/>
            <person name="Darby A.C."/>
            <person name="Makepeace B.L."/>
        </authorList>
    </citation>
    <scope>NUCLEOTIDE SEQUENCE [LARGE SCALE GENOMIC DNA]</scope>
    <source>
        <strain evidence="9">UoL-UT</strain>
    </source>
</reference>
<evidence type="ECO:0000256" key="5">
    <source>
        <dbReference type="ARBA" id="ARBA00022989"/>
    </source>
</evidence>
<dbReference type="FunFam" id="1.20.1540.10:FF:000025">
    <property type="entry name" value="Putative rhomboid family"/>
    <property type="match status" value="1"/>
</dbReference>
<dbReference type="STRING" id="299467.A0A443SKE1"/>
<dbReference type="Proteomes" id="UP000288716">
    <property type="component" value="Unassembled WGS sequence"/>
</dbReference>
<name>A0A443SKE1_9ACAR</name>
<evidence type="ECO:0000313" key="10">
    <source>
        <dbReference type="Proteomes" id="UP000288716"/>
    </source>
</evidence>
<dbReference type="InterPro" id="IPR051512">
    <property type="entry name" value="Inactive_Rhomboid"/>
</dbReference>
<dbReference type="PANTHER" id="PTHR45965:SF3">
    <property type="entry name" value="INACTIVE RHOMBOID PROTEIN 1"/>
    <property type="match status" value="1"/>
</dbReference>
<sequence>MEVRLQRRKIGMNFWRRFFKRKLRKNVTPEVKRLIEDLDDHRPFFTYWITTVQILVLFISLIVYGFGPIGFTRVQSKGLVLVTSLSLQQVDYMQPANLFIGPSAFSPCMRTDKLVFDAIQKERIAENKTGCCIRNDESGCVQTSEQKCSTLLSKWVKWSYENPGPTISSQKGYVTSNRISGSVCGQDPKYCEEPASSYPHEWPDDITKWPICRKAVTGKIQAEDHMACELIGRPCCMGIYGECQITTREHCDFVKGFFHEEATLCSQVSCLEDVCGMIPFYSRDSPNQFYRLWISLFLHAGLLHLAVTVAFQFYIMRDIEKMIGSLRIAIIYMVSGIGGNLASSIFVPYRAEVGPSGSQFGLLACLIVEVLNSWQIIEHPKRSLIKLCSIAISLFIIGLLPWVDNYAHIFGFLIGFLLSLALLPYVTIKPYKQQLKCPYCQYVNCIPFTHDWCADQALPISFSAYSAQKKLVSNAKILNLPC</sequence>
<dbReference type="GO" id="GO:0050708">
    <property type="term" value="P:regulation of protein secretion"/>
    <property type="evidence" value="ECO:0007669"/>
    <property type="project" value="TreeGrafter"/>
</dbReference>
<dbReference type="VEuPathDB" id="VectorBase:LDEU004094"/>
<gene>
    <name evidence="9" type="ORF">B4U80_00501</name>
</gene>
<accession>A0A443SKE1</accession>
<evidence type="ECO:0000256" key="7">
    <source>
        <dbReference type="SAM" id="Phobius"/>
    </source>
</evidence>
<dbReference type="EMBL" id="NCKV01001662">
    <property type="protein sequence ID" value="RWS27945.1"/>
    <property type="molecule type" value="Genomic_DNA"/>
</dbReference>
<comment type="subcellular location">
    <subcellularLocation>
        <location evidence="1">Endoplasmic reticulum membrane</location>
        <topology evidence="1">Multi-pass membrane protein</topology>
    </subcellularLocation>
</comment>
<dbReference type="AlphaFoldDB" id="A0A443SKE1"/>
<dbReference type="InterPro" id="IPR022764">
    <property type="entry name" value="Peptidase_S54_rhomboid_dom"/>
</dbReference>
<evidence type="ECO:0000256" key="1">
    <source>
        <dbReference type="ARBA" id="ARBA00004477"/>
    </source>
</evidence>
<dbReference type="PANTHER" id="PTHR45965">
    <property type="entry name" value="INACTIVE RHOMBOID PROTEIN"/>
    <property type="match status" value="1"/>
</dbReference>
<feature type="transmembrane region" description="Helical" evidence="7">
    <location>
        <begin position="44"/>
        <end position="67"/>
    </location>
</feature>
<organism evidence="9 10">
    <name type="scientific">Leptotrombidium deliense</name>
    <dbReference type="NCBI Taxonomy" id="299467"/>
    <lineage>
        <taxon>Eukaryota</taxon>
        <taxon>Metazoa</taxon>
        <taxon>Ecdysozoa</taxon>
        <taxon>Arthropoda</taxon>
        <taxon>Chelicerata</taxon>
        <taxon>Arachnida</taxon>
        <taxon>Acari</taxon>
        <taxon>Acariformes</taxon>
        <taxon>Trombidiformes</taxon>
        <taxon>Prostigmata</taxon>
        <taxon>Anystina</taxon>
        <taxon>Parasitengona</taxon>
        <taxon>Trombiculoidea</taxon>
        <taxon>Trombiculidae</taxon>
        <taxon>Leptotrombidium</taxon>
    </lineage>
</organism>
<dbReference type="GO" id="GO:0004252">
    <property type="term" value="F:serine-type endopeptidase activity"/>
    <property type="evidence" value="ECO:0007669"/>
    <property type="project" value="InterPro"/>
</dbReference>
<keyword evidence="5 7" id="KW-1133">Transmembrane helix</keyword>
<evidence type="ECO:0000256" key="6">
    <source>
        <dbReference type="ARBA" id="ARBA00023136"/>
    </source>
</evidence>
<feature type="transmembrane region" description="Helical" evidence="7">
    <location>
        <begin position="359"/>
        <end position="377"/>
    </location>
</feature>
<feature type="domain" description="Peptidase S54 rhomboid" evidence="8">
    <location>
        <begin position="287"/>
        <end position="423"/>
    </location>
</feature>
<evidence type="ECO:0000256" key="4">
    <source>
        <dbReference type="ARBA" id="ARBA00022824"/>
    </source>
</evidence>
<comment type="similarity">
    <text evidence="2">Belongs to the peptidase S54 family.</text>
</comment>
<comment type="caution">
    <text evidence="9">The sequence shown here is derived from an EMBL/GenBank/DDBJ whole genome shotgun (WGS) entry which is preliminary data.</text>
</comment>
<proteinExistence type="inferred from homology"/>
<dbReference type="GO" id="GO:0005789">
    <property type="term" value="C:endoplasmic reticulum membrane"/>
    <property type="evidence" value="ECO:0007669"/>
    <property type="project" value="UniProtKB-SubCell"/>
</dbReference>
<feature type="transmembrane region" description="Helical" evidence="7">
    <location>
        <begin position="409"/>
        <end position="428"/>
    </location>
</feature>
<dbReference type="OrthoDB" id="2146116at2759"/>
<evidence type="ECO:0000256" key="3">
    <source>
        <dbReference type="ARBA" id="ARBA00022692"/>
    </source>
</evidence>
<dbReference type="Pfam" id="PF01694">
    <property type="entry name" value="Rhomboid"/>
    <property type="match status" value="1"/>
</dbReference>
<keyword evidence="6 7" id="KW-0472">Membrane</keyword>
<feature type="transmembrane region" description="Helical" evidence="7">
    <location>
        <begin position="292"/>
        <end position="316"/>
    </location>
</feature>
<evidence type="ECO:0000256" key="2">
    <source>
        <dbReference type="ARBA" id="ARBA00009045"/>
    </source>
</evidence>
<keyword evidence="4" id="KW-0256">Endoplasmic reticulum</keyword>
<dbReference type="GO" id="GO:0042058">
    <property type="term" value="P:regulation of epidermal growth factor receptor signaling pathway"/>
    <property type="evidence" value="ECO:0007669"/>
    <property type="project" value="TreeGrafter"/>
</dbReference>
<dbReference type="Gene3D" id="1.20.1540.10">
    <property type="entry name" value="Rhomboid-like"/>
    <property type="match status" value="1"/>
</dbReference>
<evidence type="ECO:0000259" key="8">
    <source>
        <dbReference type="Pfam" id="PF01694"/>
    </source>
</evidence>